<sequence length="251" mass="27572">MTDASELRDFVNRAADAEKAETGRLPDTVDGGRGGARDIILSYLDIGEIDEARTWATEAAPNYLQYARFVAEDRFDSSDPPSSLTAKPWTDALTAMQLATFAADNDVLLETAEDVYEWASLPFLKECRGWETTLTIDAVAALAALVLGEAHSDYIESAQSKFDSLDDQSAYAKRNLNLVSAVRGTANNDVEQVVDACRGLDDFHETLDIYESIPMELVNIHACFCVVFACHRGLDVTYTSDYVPVSVVSYD</sequence>
<comment type="caution">
    <text evidence="1">The sequence shown here is derived from an EMBL/GenBank/DDBJ whole genome shotgun (WGS) entry which is preliminary data.</text>
</comment>
<dbReference type="EMBL" id="AOIO01000021">
    <property type="protein sequence ID" value="ELZ02445.1"/>
    <property type="molecule type" value="Genomic_DNA"/>
</dbReference>
<dbReference type="RefSeq" id="WP_006108477.1">
    <property type="nucleotide sequence ID" value="NZ_AOIO01000021.1"/>
</dbReference>
<accession>M0AV74</accession>
<gene>
    <name evidence="1" type="ORF">C481_07241</name>
</gene>
<dbReference type="AlphaFoldDB" id="M0AV74"/>
<name>M0AV74_NATA1</name>
<protein>
    <submittedName>
        <fullName evidence="1">Uncharacterized protein</fullName>
    </submittedName>
</protein>
<evidence type="ECO:0000313" key="1">
    <source>
        <dbReference type="EMBL" id="ELZ02445.1"/>
    </source>
</evidence>
<dbReference type="Proteomes" id="UP000011554">
    <property type="component" value="Unassembled WGS sequence"/>
</dbReference>
<keyword evidence="2" id="KW-1185">Reference proteome</keyword>
<organism evidence="1 2">
    <name type="scientific">Natrialba asiatica (strain ATCC 700177 / DSM 12278 / JCM 9576 / FERM P-10747 / NBRC 102637 / 172P1)</name>
    <dbReference type="NCBI Taxonomy" id="29540"/>
    <lineage>
        <taxon>Archaea</taxon>
        <taxon>Methanobacteriati</taxon>
        <taxon>Methanobacteriota</taxon>
        <taxon>Stenosarchaea group</taxon>
        <taxon>Halobacteria</taxon>
        <taxon>Halobacteriales</taxon>
        <taxon>Natrialbaceae</taxon>
        <taxon>Natrialba</taxon>
    </lineage>
</organism>
<reference evidence="1 2" key="1">
    <citation type="journal article" date="2014" name="PLoS Genet.">
        <title>Phylogenetically driven sequencing of extremely halophilic archaea reveals strategies for static and dynamic osmo-response.</title>
        <authorList>
            <person name="Becker E.A."/>
            <person name="Seitzer P.M."/>
            <person name="Tritt A."/>
            <person name="Larsen D."/>
            <person name="Krusor M."/>
            <person name="Yao A.I."/>
            <person name="Wu D."/>
            <person name="Madern D."/>
            <person name="Eisen J.A."/>
            <person name="Darling A.E."/>
            <person name="Facciotti M.T."/>
        </authorList>
    </citation>
    <scope>NUCLEOTIDE SEQUENCE [LARGE SCALE GENOMIC DNA]</scope>
    <source>
        <strain evidence="1 2">DSM 12278</strain>
    </source>
</reference>
<proteinExistence type="predicted"/>
<evidence type="ECO:0000313" key="2">
    <source>
        <dbReference type="Proteomes" id="UP000011554"/>
    </source>
</evidence>